<proteinExistence type="predicted"/>
<dbReference type="Proteomes" id="UP000006228">
    <property type="component" value="Unassembled WGS sequence"/>
</dbReference>
<comment type="caution">
    <text evidence="1">The sequence shown here is derived from an EMBL/GenBank/DDBJ whole genome shotgun (WGS) entry which is preliminary data.</text>
</comment>
<gene>
    <name evidence="1" type="ORF">VISI1226_17545</name>
</gene>
<evidence type="ECO:0000313" key="1">
    <source>
        <dbReference type="EMBL" id="EGA69692.1"/>
    </source>
</evidence>
<sequence length="38" mass="4498">MQITVVNGVYVHQNKQQPPMQLIVLIEDKRLLYFIISK</sequence>
<accession>E8M8G5</accession>
<protein>
    <submittedName>
        <fullName evidence="1">Uncharacterized protein</fullName>
    </submittedName>
</protein>
<name>E8M8G5_PHOS4</name>
<evidence type="ECO:0000313" key="2">
    <source>
        <dbReference type="Proteomes" id="UP000006228"/>
    </source>
</evidence>
<dbReference type="AlphaFoldDB" id="E8M8G5"/>
<dbReference type="EMBL" id="AEVT01000074">
    <property type="protein sequence ID" value="EGA69692.1"/>
    <property type="molecule type" value="Genomic_DNA"/>
</dbReference>
<reference evidence="1 2" key="1">
    <citation type="journal article" date="2012" name="Int. J. Syst. Evol. Microbiol.">
        <title>Vibrio caribbeanicus sp. nov., isolated from the marine sponge Scleritoderma cyanea.</title>
        <authorList>
            <person name="Hoffmann M."/>
            <person name="Monday S.R."/>
            <person name="Allard M.W."/>
            <person name="Strain E.A."/>
            <person name="Whittaker P."/>
            <person name="Naum M."/>
            <person name="McCarthy P.J."/>
            <person name="Lopez J.V."/>
            <person name="Fischer M."/>
            <person name="Brown E.W."/>
        </authorList>
    </citation>
    <scope>NUCLEOTIDE SEQUENCE [LARGE SCALE GENOMIC DNA]</scope>
    <source>
        <strain evidence="2">DSMZ 21326</strain>
    </source>
</reference>
<organism evidence="1 2">
    <name type="scientific">Vibrio sinaloensis DSM 21326</name>
    <dbReference type="NCBI Taxonomy" id="945550"/>
    <lineage>
        <taxon>Bacteria</taxon>
        <taxon>Pseudomonadati</taxon>
        <taxon>Pseudomonadota</taxon>
        <taxon>Gammaproteobacteria</taxon>
        <taxon>Vibrionales</taxon>
        <taxon>Vibrionaceae</taxon>
        <taxon>Vibrio</taxon>
        <taxon>Vibrio oreintalis group</taxon>
    </lineage>
</organism>